<evidence type="ECO:0000259" key="6">
    <source>
        <dbReference type="Pfam" id="PF03449"/>
    </source>
</evidence>
<dbReference type="InterPro" id="IPR036953">
    <property type="entry name" value="GreA/GreB_C_sf"/>
</dbReference>
<dbReference type="PANTHER" id="PTHR30437">
    <property type="entry name" value="TRANSCRIPTION ELONGATION FACTOR GREA"/>
    <property type="match status" value="1"/>
</dbReference>
<feature type="coiled-coil region" evidence="4">
    <location>
        <begin position="117"/>
        <end position="180"/>
    </location>
</feature>
<dbReference type="Gene3D" id="1.10.287.180">
    <property type="entry name" value="Transcription elongation factor, GreA/GreB, N-terminal domain"/>
    <property type="match status" value="1"/>
</dbReference>
<keyword evidence="4" id="KW-0175">Coiled coil</keyword>
<keyword evidence="2" id="KW-0238">DNA-binding</keyword>
<keyword evidence="3" id="KW-0804">Transcription</keyword>
<evidence type="ECO:0000256" key="4">
    <source>
        <dbReference type="SAM" id="Coils"/>
    </source>
</evidence>
<dbReference type="InterPro" id="IPR022691">
    <property type="entry name" value="Tscrpt_elong_fac_GreA/B_N"/>
</dbReference>
<reference evidence="7" key="1">
    <citation type="journal article" date="2014" name="Front. Microbiol.">
        <title>High frequency of phylogenetically diverse reductive dehalogenase-homologous genes in deep subseafloor sedimentary metagenomes.</title>
        <authorList>
            <person name="Kawai M."/>
            <person name="Futagami T."/>
            <person name="Toyoda A."/>
            <person name="Takaki Y."/>
            <person name="Nishi S."/>
            <person name="Hori S."/>
            <person name="Arai W."/>
            <person name="Tsubouchi T."/>
            <person name="Morono Y."/>
            <person name="Uchiyama I."/>
            <person name="Ito T."/>
            <person name="Fujiyama A."/>
            <person name="Inagaki F."/>
            <person name="Takami H."/>
        </authorList>
    </citation>
    <scope>NUCLEOTIDE SEQUENCE</scope>
    <source>
        <strain evidence="7">Expedition CK06-06</strain>
    </source>
</reference>
<evidence type="ECO:0000256" key="3">
    <source>
        <dbReference type="ARBA" id="ARBA00023163"/>
    </source>
</evidence>
<dbReference type="SUPFAM" id="SSF54534">
    <property type="entry name" value="FKBP-like"/>
    <property type="match status" value="1"/>
</dbReference>
<dbReference type="EMBL" id="BARW01003562">
    <property type="protein sequence ID" value="GAI68539.1"/>
    <property type="molecule type" value="Genomic_DNA"/>
</dbReference>
<feature type="domain" description="Transcription elongation factor GreA/GreB C-terminal" evidence="5">
    <location>
        <begin position="194"/>
        <end position="266"/>
    </location>
</feature>
<dbReference type="FunFam" id="1.10.287.180:FF:000001">
    <property type="entry name" value="Transcription elongation factor GreA"/>
    <property type="match status" value="1"/>
</dbReference>
<keyword evidence="1" id="KW-0805">Transcription regulation</keyword>
<feature type="domain" description="Transcription elongation factor GreA/GreB N-terminal" evidence="6">
    <location>
        <begin position="118"/>
        <end position="186"/>
    </location>
</feature>
<feature type="non-terminal residue" evidence="7">
    <location>
        <position position="266"/>
    </location>
</feature>
<dbReference type="Pfam" id="PF03449">
    <property type="entry name" value="GreA_GreB_N"/>
    <property type="match status" value="1"/>
</dbReference>
<organism evidence="7">
    <name type="scientific">marine sediment metagenome</name>
    <dbReference type="NCBI Taxonomy" id="412755"/>
    <lineage>
        <taxon>unclassified sequences</taxon>
        <taxon>metagenomes</taxon>
        <taxon>ecological metagenomes</taxon>
    </lineage>
</organism>
<comment type="caution">
    <text evidence="7">The sequence shown here is derived from an EMBL/GenBank/DDBJ whole genome shotgun (WGS) entry which is preliminary data.</text>
</comment>
<proteinExistence type="predicted"/>
<evidence type="ECO:0008006" key="8">
    <source>
        <dbReference type="Google" id="ProtNLM"/>
    </source>
</evidence>
<accession>X1SLA6</accession>
<dbReference type="GO" id="GO:0003677">
    <property type="term" value="F:DNA binding"/>
    <property type="evidence" value="ECO:0007669"/>
    <property type="project" value="UniProtKB-KW"/>
</dbReference>
<dbReference type="GO" id="GO:0032784">
    <property type="term" value="P:regulation of DNA-templated transcription elongation"/>
    <property type="evidence" value="ECO:0007669"/>
    <property type="project" value="InterPro"/>
</dbReference>
<dbReference type="Gene3D" id="3.10.50.30">
    <property type="entry name" value="Transcription elongation factor, GreA/GreB, C-terminal domain"/>
    <property type="match status" value="1"/>
</dbReference>
<sequence>MNGGSQSLSLGEAASRFLVSLPSEAREISQQEVYRFARWYGWERPFAEFTAPDIANYAERLSLSDTDYTKKLELIRAFLIYAKREGWSKGNLAIHLRTKKVKSSSRSLSRRGLPEAISLTQQGYAELEAELAALRDKRPRAIDEMRRAAADKDFRDNAPLGAAREQRGQLEGRIRELEETLKLATVIDEKQGSTSKVGVGDSIILRDLASGEELHYMLVSPKEVDPTRGKVSSASPIGKAVMGRGQGEVVEVTAPAGKLRYQIEQI</sequence>
<dbReference type="InterPro" id="IPR001437">
    <property type="entry name" value="Tscrpt_elong_fac_GreA/B_C"/>
</dbReference>
<name>X1SLA6_9ZZZZ</name>
<dbReference type="AlphaFoldDB" id="X1SLA6"/>
<gene>
    <name evidence="7" type="ORF">S12H4_08989</name>
</gene>
<evidence type="ECO:0000259" key="5">
    <source>
        <dbReference type="Pfam" id="PF01272"/>
    </source>
</evidence>
<dbReference type="InterPro" id="IPR036805">
    <property type="entry name" value="Tscrpt_elong_fac_GreA/B_N_sf"/>
</dbReference>
<dbReference type="Pfam" id="PF01272">
    <property type="entry name" value="GreA_GreB"/>
    <property type="match status" value="1"/>
</dbReference>
<evidence type="ECO:0000256" key="2">
    <source>
        <dbReference type="ARBA" id="ARBA00023125"/>
    </source>
</evidence>
<dbReference type="GO" id="GO:0070063">
    <property type="term" value="F:RNA polymerase binding"/>
    <property type="evidence" value="ECO:0007669"/>
    <property type="project" value="InterPro"/>
</dbReference>
<protein>
    <recommendedName>
        <fullName evidence="8">Transcript cleavage factor GreA</fullName>
    </recommendedName>
</protein>
<evidence type="ECO:0000313" key="7">
    <source>
        <dbReference type="EMBL" id="GAI68539.1"/>
    </source>
</evidence>
<dbReference type="InterPro" id="IPR023459">
    <property type="entry name" value="Tscrpt_elong_fac_GreA/B_fam"/>
</dbReference>
<dbReference type="SUPFAM" id="SSF46557">
    <property type="entry name" value="GreA transcript cleavage protein, N-terminal domain"/>
    <property type="match status" value="1"/>
</dbReference>
<evidence type="ECO:0000256" key="1">
    <source>
        <dbReference type="ARBA" id="ARBA00023015"/>
    </source>
</evidence>
<dbReference type="GO" id="GO:0006354">
    <property type="term" value="P:DNA-templated transcription elongation"/>
    <property type="evidence" value="ECO:0007669"/>
    <property type="project" value="TreeGrafter"/>
</dbReference>
<dbReference type="PANTHER" id="PTHR30437:SF4">
    <property type="entry name" value="TRANSCRIPTION ELONGATION FACTOR GREA"/>
    <property type="match status" value="1"/>
</dbReference>